<dbReference type="PANTHER" id="PTHR10805:SF0">
    <property type="entry name" value="COATOMER SUBUNIT EPSILON"/>
    <property type="match status" value="1"/>
</dbReference>
<dbReference type="EMBL" id="OC855161">
    <property type="protein sequence ID" value="CAD7621376.1"/>
    <property type="molecule type" value="Genomic_DNA"/>
</dbReference>
<evidence type="ECO:0000256" key="13">
    <source>
        <dbReference type="ARBA" id="ARBA00031602"/>
    </source>
</evidence>
<keyword evidence="9" id="KW-0653">Protein transport</keyword>
<evidence type="ECO:0000256" key="12">
    <source>
        <dbReference type="ARBA" id="ARBA00023329"/>
    </source>
</evidence>
<evidence type="ECO:0000256" key="8">
    <source>
        <dbReference type="ARBA" id="ARBA00022892"/>
    </source>
</evidence>
<dbReference type="GO" id="GO:0006888">
    <property type="term" value="P:endoplasmic reticulum to Golgi vesicle-mediated transport"/>
    <property type="evidence" value="ECO:0007669"/>
    <property type="project" value="TreeGrafter"/>
</dbReference>
<keyword evidence="15" id="KW-1185">Reference proteome</keyword>
<evidence type="ECO:0000256" key="11">
    <source>
        <dbReference type="ARBA" id="ARBA00023136"/>
    </source>
</evidence>
<dbReference type="InterPro" id="IPR011990">
    <property type="entry name" value="TPR-like_helical_dom_sf"/>
</dbReference>
<evidence type="ECO:0000313" key="14">
    <source>
        <dbReference type="EMBL" id="CAD7621376.1"/>
    </source>
</evidence>
<evidence type="ECO:0000256" key="1">
    <source>
        <dbReference type="ARBA" id="ARBA00004255"/>
    </source>
</evidence>
<evidence type="ECO:0000256" key="10">
    <source>
        <dbReference type="ARBA" id="ARBA00023034"/>
    </source>
</evidence>
<protein>
    <recommendedName>
        <fullName evidence="5">Coatomer subunit epsilon</fullName>
    </recommendedName>
    <alternativeName>
        <fullName evidence="13">Epsilon-coat protein</fullName>
    </alternativeName>
</protein>
<evidence type="ECO:0000256" key="6">
    <source>
        <dbReference type="ARBA" id="ARBA00022448"/>
    </source>
</evidence>
<name>A0A7R9KEF4_9ACAR</name>
<dbReference type="Gene3D" id="1.25.40.10">
    <property type="entry name" value="Tetratricopeptide repeat domain"/>
    <property type="match status" value="1"/>
</dbReference>
<dbReference type="GO" id="GO:0005198">
    <property type="term" value="F:structural molecule activity"/>
    <property type="evidence" value="ECO:0007669"/>
    <property type="project" value="InterPro"/>
</dbReference>
<evidence type="ECO:0000256" key="3">
    <source>
        <dbReference type="ARBA" id="ARBA00008827"/>
    </source>
</evidence>
<keyword evidence="10" id="KW-0333">Golgi apparatus</keyword>
<dbReference type="GO" id="GO:0000139">
    <property type="term" value="C:Golgi membrane"/>
    <property type="evidence" value="ECO:0007669"/>
    <property type="project" value="UniProtKB-SubCell"/>
</dbReference>
<dbReference type="GO" id="GO:0006891">
    <property type="term" value="P:intra-Golgi vesicle-mediated transport"/>
    <property type="evidence" value="ECO:0007669"/>
    <property type="project" value="TreeGrafter"/>
</dbReference>
<comment type="subcellular location">
    <subcellularLocation>
        <location evidence="2">Cytoplasmic vesicle</location>
        <location evidence="2">COPI-coated vesicle membrane</location>
        <topology evidence="2">Peripheral membrane protein</topology>
        <orientation evidence="2">Cytoplasmic side</orientation>
    </subcellularLocation>
    <subcellularLocation>
        <location evidence="1">Golgi apparatus membrane</location>
        <topology evidence="1">Peripheral membrane protein</topology>
        <orientation evidence="1">Cytoplasmic side</orientation>
    </subcellularLocation>
</comment>
<keyword evidence="11" id="KW-0472">Membrane</keyword>
<accession>A0A7R9KEF4</accession>
<keyword evidence="6" id="KW-0813">Transport</keyword>
<keyword evidence="12" id="KW-0968">Cytoplasmic vesicle</keyword>
<keyword evidence="7" id="KW-0963">Cytoplasm</keyword>
<dbReference type="InterPro" id="IPR006822">
    <property type="entry name" value="Coatomer_esu"/>
</dbReference>
<dbReference type="AlphaFoldDB" id="A0A7R9KEF4"/>
<keyword evidence="8" id="KW-0931">ER-Golgi transport</keyword>
<dbReference type="Proteomes" id="UP000759131">
    <property type="component" value="Unassembled WGS sequence"/>
</dbReference>
<proteinExistence type="inferred from homology"/>
<evidence type="ECO:0000256" key="2">
    <source>
        <dbReference type="ARBA" id="ARBA00004347"/>
    </source>
</evidence>
<evidence type="ECO:0000256" key="7">
    <source>
        <dbReference type="ARBA" id="ARBA00022490"/>
    </source>
</evidence>
<organism evidence="14">
    <name type="scientific">Medioppia subpectinata</name>
    <dbReference type="NCBI Taxonomy" id="1979941"/>
    <lineage>
        <taxon>Eukaryota</taxon>
        <taxon>Metazoa</taxon>
        <taxon>Ecdysozoa</taxon>
        <taxon>Arthropoda</taxon>
        <taxon>Chelicerata</taxon>
        <taxon>Arachnida</taxon>
        <taxon>Acari</taxon>
        <taxon>Acariformes</taxon>
        <taxon>Sarcoptiformes</taxon>
        <taxon>Oribatida</taxon>
        <taxon>Brachypylina</taxon>
        <taxon>Oppioidea</taxon>
        <taxon>Oppiidae</taxon>
        <taxon>Medioppia</taxon>
    </lineage>
</organism>
<dbReference type="GO" id="GO:0015031">
    <property type="term" value="P:protein transport"/>
    <property type="evidence" value="ECO:0007669"/>
    <property type="project" value="UniProtKB-KW"/>
</dbReference>
<evidence type="ECO:0000256" key="5">
    <source>
        <dbReference type="ARBA" id="ARBA00015828"/>
    </source>
</evidence>
<reference evidence="14" key="1">
    <citation type="submission" date="2020-11" db="EMBL/GenBank/DDBJ databases">
        <authorList>
            <person name="Tran Van P."/>
        </authorList>
    </citation>
    <scope>NUCLEOTIDE SEQUENCE</scope>
</reference>
<dbReference type="GO" id="GO:0030126">
    <property type="term" value="C:COPI vesicle coat"/>
    <property type="evidence" value="ECO:0007669"/>
    <property type="project" value="TreeGrafter"/>
</dbReference>
<gene>
    <name evidence="14" type="ORF">OSB1V03_LOCUS1847</name>
</gene>
<evidence type="ECO:0000256" key="9">
    <source>
        <dbReference type="ARBA" id="ARBA00022927"/>
    </source>
</evidence>
<dbReference type="EMBL" id="CAJPIZ010000586">
    <property type="protein sequence ID" value="CAG2101806.1"/>
    <property type="molecule type" value="Genomic_DNA"/>
</dbReference>
<comment type="subunit">
    <text evidence="4">Oligomeric complex that consists of at least the alpha, beta, beta', gamma, delta, epsilon and zeta subunits.</text>
</comment>
<comment type="similarity">
    <text evidence="3">Belongs to the COPE family.</text>
</comment>
<evidence type="ECO:0000256" key="4">
    <source>
        <dbReference type="ARBA" id="ARBA00011775"/>
    </source>
</evidence>
<dbReference type="OrthoDB" id="310217at2759"/>
<dbReference type="Pfam" id="PF04733">
    <property type="entry name" value="Coatomer_E"/>
    <property type="match status" value="1"/>
</dbReference>
<dbReference type="GO" id="GO:0006890">
    <property type="term" value="P:retrograde vesicle-mediated transport, Golgi to endoplasmic reticulum"/>
    <property type="evidence" value="ECO:0007669"/>
    <property type="project" value="InterPro"/>
</dbReference>
<sequence>MVLQIYLKLDRIDLARKELKRIQETDDDSTLCQLCQASIDLSHGGDKLQDAFYIYQELADKYGASPLLLNG</sequence>
<evidence type="ECO:0000313" key="15">
    <source>
        <dbReference type="Proteomes" id="UP000759131"/>
    </source>
</evidence>
<dbReference type="PANTHER" id="PTHR10805">
    <property type="entry name" value="COATOMER SUBUNIT EPSILON"/>
    <property type="match status" value="1"/>
</dbReference>